<keyword evidence="3" id="KW-0966">Cell projection</keyword>
<reference evidence="3" key="1">
    <citation type="journal article" date="2020" name="mSystems">
        <title>Genome- and Community-Level Interaction Insights into Carbon Utilization and Element Cycling Functions of Hydrothermarchaeota in Hydrothermal Sediment.</title>
        <authorList>
            <person name="Zhou Z."/>
            <person name="Liu Y."/>
            <person name="Xu W."/>
            <person name="Pan J."/>
            <person name="Luo Z.H."/>
            <person name="Li M."/>
        </authorList>
    </citation>
    <scope>NUCLEOTIDE SEQUENCE [LARGE SCALE GENOMIC DNA]</scope>
    <source>
        <strain evidence="3">SpSt-210</strain>
    </source>
</reference>
<dbReference type="PANTHER" id="PTHR37533:SF2">
    <property type="entry name" value="FLAGELLAR HOOK-LENGTH CONTROL PROTEIN"/>
    <property type="match status" value="1"/>
</dbReference>
<organism evidence="3">
    <name type="scientific">Thermorudis peleae</name>
    <dbReference type="NCBI Taxonomy" id="1382356"/>
    <lineage>
        <taxon>Bacteria</taxon>
        <taxon>Pseudomonadati</taxon>
        <taxon>Thermomicrobiota</taxon>
        <taxon>Thermomicrobia</taxon>
        <taxon>Thermomicrobia incertae sedis</taxon>
        <taxon>Thermorudis</taxon>
    </lineage>
</organism>
<dbReference type="InterPro" id="IPR021136">
    <property type="entry name" value="Flagellar_hook_control-like_C"/>
</dbReference>
<sequence>MTTLQPIGGFLTAPPAPASQSTQVASGGLFAFLLALLSERPGGEPGLGTPPGERLPASGPPVLTEDAPPETREPEAVELGLLAWAIVAGLLSGPGAPAQPGSRHARPSPVPASPSILAVSSTPEPDMGIPIQPMEGALPVGAEIELPEFSPRLWPAGGRVVLPAQGEAPAPARPPTAVAHPARPSLAIAAESTVLPAAGAEASSRASRVEVQGAGLPPEAIRPLAAMVGGGEISPFTGILAGGSEPAPAQVAVSTGPGHHVAQAVAVDSMSSGGEANRSSGSGDDVPAAKAVAAAFSFQRVMPSETAHPPELRPARHREAAPVAEAPGGTAHPPGLGIDRAPDQTASVLDAASGEPALPGREPQAIVPQFVHQIRFSVRNGLSQAWVRLEPPSLGTVDVRLAESGGVLQVVLASPDPIVRDLLERGSDGLRRELAASGLQVQRIQVTGPVAAPESSGASGNPATAGHEGGWGQPAGRQPEQAWQAPQLNPGERQAGIDSDPAQPARQRGRSDSRIDYWA</sequence>
<dbReference type="Gene3D" id="3.30.750.140">
    <property type="match status" value="1"/>
</dbReference>
<name>A0A831TCU8_9BACT</name>
<dbReference type="CDD" id="cd17470">
    <property type="entry name" value="T3SS_Flik_C"/>
    <property type="match status" value="1"/>
</dbReference>
<feature type="compositionally biased region" description="Basic and acidic residues" evidence="1">
    <location>
        <begin position="509"/>
        <end position="519"/>
    </location>
</feature>
<feature type="region of interest" description="Disordered" evidence="1">
    <location>
        <begin position="95"/>
        <end position="134"/>
    </location>
</feature>
<feature type="region of interest" description="Disordered" evidence="1">
    <location>
        <begin position="449"/>
        <end position="519"/>
    </location>
</feature>
<proteinExistence type="predicted"/>
<evidence type="ECO:0000256" key="1">
    <source>
        <dbReference type="SAM" id="MobiDB-lite"/>
    </source>
</evidence>
<dbReference type="PANTHER" id="PTHR37533">
    <property type="entry name" value="FLAGELLAR HOOK-LENGTH CONTROL PROTEIN"/>
    <property type="match status" value="1"/>
</dbReference>
<dbReference type="InterPro" id="IPR038610">
    <property type="entry name" value="FliK-like_C_sf"/>
</dbReference>
<dbReference type="Pfam" id="PF02120">
    <property type="entry name" value="Flg_hook"/>
    <property type="match status" value="1"/>
</dbReference>
<comment type="caution">
    <text evidence="3">The sequence shown here is derived from an EMBL/GenBank/DDBJ whole genome shotgun (WGS) entry which is preliminary data.</text>
</comment>
<dbReference type="EMBL" id="DSIY01000291">
    <property type="protein sequence ID" value="HEG92233.1"/>
    <property type="molecule type" value="Genomic_DNA"/>
</dbReference>
<feature type="region of interest" description="Disordered" evidence="1">
    <location>
        <begin position="301"/>
        <end position="342"/>
    </location>
</feature>
<keyword evidence="3" id="KW-0282">Flagellum</keyword>
<evidence type="ECO:0000259" key="2">
    <source>
        <dbReference type="Pfam" id="PF02120"/>
    </source>
</evidence>
<feature type="domain" description="Flagellar hook-length control protein-like C-terminal" evidence="2">
    <location>
        <begin position="373"/>
        <end position="446"/>
    </location>
</feature>
<keyword evidence="3" id="KW-0969">Cilium</keyword>
<evidence type="ECO:0000313" key="3">
    <source>
        <dbReference type="EMBL" id="HEG92233.1"/>
    </source>
</evidence>
<protein>
    <submittedName>
        <fullName evidence="3">Flagellar hook-length control protein FliK</fullName>
    </submittedName>
</protein>
<feature type="region of interest" description="Disordered" evidence="1">
    <location>
        <begin position="41"/>
        <end position="72"/>
    </location>
</feature>
<gene>
    <name evidence="3" type="ORF">ENP34_12490</name>
</gene>
<feature type="compositionally biased region" description="Basic and acidic residues" evidence="1">
    <location>
        <begin position="308"/>
        <end position="320"/>
    </location>
</feature>
<dbReference type="InterPro" id="IPR052563">
    <property type="entry name" value="FliK"/>
</dbReference>
<dbReference type="AlphaFoldDB" id="A0A831TCU8"/>
<accession>A0A831TCU8</accession>